<dbReference type="AlphaFoldDB" id="A0AAV6JSW0"/>
<gene>
    <name evidence="2" type="ORF">RHGRI_016026</name>
</gene>
<keyword evidence="3" id="KW-1185">Reference proteome</keyword>
<feature type="region of interest" description="Disordered" evidence="1">
    <location>
        <begin position="1"/>
        <end position="71"/>
    </location>
</feature>
<organism evidence="2 3">
    <name type="scientific">Rhododendron griersonianum</name>
    <dbReference type="NCBI Taxonomy" id="479676"/>
    <lineage>
        <taxon>Eukaryota</taxon>
        <taxon>Viridiplantae</taxon>
        <taxon>Streptophyta</taxon>
        <taxon>Embryophyta</taxon>
        <taxon>Tracheophyta</taxon>
        <taxon>Spermatophyta</taxon>
        <taxon>Magnoliopsida</taxon>
        <taxon>eudicotyledons</taxon>
        <taxon>Gunneridae</taxon>
        <taxon>Pentapetalae</taxon>
        <taxon>asterids</taxon>
        <taxon>Ericales</taxon>
        <taxon>Ericaceae</taxon>
        <taxon>Ericoideae</taxon>
        <taxon>Rhodoreae</taxon>
        <taxon>Rhododendron</taxon>
    </lineage>
</organism>
<evidence type="ECO:0000256" key="1">
    <source>
        <dbReference type="SAM" id="MobiDB-lite"/>
    </source>
</evidence>
<evidence type="ECO:0000313" key="3">
    <source>
        <dbReference type="Proteomes" id="UP000823749"/>
    </source>
</evidence>
<comment type="caution">
    <text evidence="2">The sequence shown here is derived from an EMBL/GenBank/DDBJ whole genome shotgun (WGS) entry which is preliminary data.</text>
</comment>
<name>A0AAV6JSW0_9ERIC</name>
<dbReference type="Proteomes" id="UP000823749">
    <property type="component" value="Chromosome 6"/>
</dbReference>
<feature type="compositionally biased region" description="Low complexity" evidence="1">
    <location>
        <begin position="7"/>
        <end position="22"/>
    </location>
</feature>
<dbReference type="EMBL" id="JACTNZ010000006">
    <property type="protein sequence ID" value="KAG5543134.1"/>
    <property type="molecule type" value="Genomic_DNA"/>
</dbReference>
<sequence>MVRTKQVGASVSGKGKGVASSSRQGREEEIVEESEHDSMEEDGDEDSAPLESRTGKREKRRKRRTPEEMEADAKLDWVESIPLRGFKSERQVSRRSFVDDNDIIIKLENQGLRFWTRALLGYNEAGVIEFYQNLGTSEALAKGKINSKVNNKKIVVDAKAIAKYLRDEGVGEGEEEVNAGVVEGADGVGVRVDEADGGDGEGVEGGGDVEGVGGCWGMGCR</sequence>
<proteinExistence type="predicted"/>
<reference evidence="2 3" key="1">
    <citation type="submission" date="2020-08" db="EMBL/GenBank/DDBJ databases">
        <title>Plant Genome Project.</title>
        <authorList>
            <person name="Zhang R.-G."/>
        </authorList>
    </citation>
    <scope>NUCLEOTIDE SEQUENCE [LARGE SCALE GENOMIC DNA]</scope>
    <source>
        <strain evidence="2">WSP0</strain>
        <tissue evidence="2">Leaf</tissue>
    </source>
</reference>
<protein>
    <submittedName>
        <fullName evidence="2">Uncharacterized protein</fullName>
    </submittedName>
</protein>
<accession>A0AAV6JSW0</accession>
<feature type="compositionally biased region" description="Acidic residues" evidence="1">
    <location>
        <begin position="29"/>
        <end position="48"/>
    </location>
</feature>
<evidence type="ECO:0000313" key="2">
    <source>
        <dbReference type="EMBL" id="KAG5543134.1"/>
    </source>
</evidence>